<feature type="region of interest" description="Disordered" evidence="1">
    <location>
        <begin position="216"/>
        <end position="279"/>
    </location>
</feature>
<dbReference type="Proteomes" id="UP001651050">
    <property type="component" value="Unassembled WGS sequence"/>
</dbReference>
<evidence type="ECO:0000256" key="1">
    <source>
        <dbReference type="SAM" id="MobiDB-lite"/>
    </source>
</evidence>
<protein>
    <recommendedName>
        <fullName evidence="4">Non-specific serine/threonine protein kinase</fullName>
    </recommendedName>
</protein>
<evidence type="ECO:0000313" key="2">
    <source>
        <dbReference type="EMBL" id="MCK9793293.1"/>
    </source>
</evidence>
<accession>A0ABT0J1C0</accession>
<dbReference type="RefSeq" id="WP_416343148.1">
    <property type="nucleotide sequence ID" value="NZ_JALQCY010000002.1"/>
</dbReference>
<evidence type="ECO:0008006" key="4">
    <source>
        <dbReference type="Google" id="ProtNLM"/>
    </source>
</evidence>
<comment type="caution">
    <text evidence="2">The sequence shown here is derived from an EMBL/GenBank/DDBJ whole genome shotgun (WGS) entry which is preliminary data.</text>
</comment>
<sequence>MPTQSLPIPVDAGAREALLERVRALADLRHPCLEPVAALDVRDDGTLAVRRGGAATDLPTVLAVRGRLTSHEAAGVLVAAARGLAALHSEGLRQGGVRAEDVVLGATGDPMLRPRLTLDASGVGRPENADEDADDVHALATLVTELLGDRSDDDATALRAVLAAAAAPDPRVRPEAGTLAAQADAAVTPEPVRLPEPAALAAAALGRRATTRAVAAASAVAPPRRRAVRRPGAGQEAPAISKGTRAARRAAVRHGSPRPLSDRRGPARRAPAPRGAGRRAGMLRRWRPVLGVAGALGLVAVLTAVAVQVRLPDEPREAPPATIAPPAVVEAAPDAVTDPTQDRADPAGAAAELTHRRIALLSGGAAPGDGAGAADGLAGVDVPGSPAHRADAALLDDVAQAGTHVRGAEAHVEGVRTESRDGEEARVVVRYVVGAHEQEAADGAVVVPESAVRSATLRMEWTADGWRVAEVD</sequence>
<proteinExistence type="predicted"/>
<feature type="compositionally biased region" description="Basic residues" evidence="1">
    <location>
        <begin position="245"/>
        <end position="256"/>
    </location>
</feature>
<organism evidence="2 3">
    <name type="scientific">Isoptericola peretonis</name>
    <dbReference type="NCBI Taxonomy" id="2918523"/>
    <lineage>
        <taxon>Bacteria</taxon>
        <taxon>Bacillati</taxon>
        <taxon>Actinomycetota</taxon>
        <taxon>Actinomycetes</taxon>
        <taxon>Micrococcales</taxon>
        <taxon>Promicromonosporaceae</taxon>
        <taxon>Isoptericola</taxon>
    </lineage>
</organism>
<gene>
    <name evidence="2" type="ORF">M1843_05985</name>
</gene>
<reference evidence="2 3" key="1">
    <citation type="submission" date="2022-02" db="EMBL/GenBank/DDBJ databases">
        <title>The car tank lid bacteriome: a reservoir of bacteria with potential in bioremediation of fuel.</title>
        <authorList>
            <person name="Vidal-Verdu A."/>
            <person name="Gomez-Martinez D."/>
            <person name="Latorre-Perez A."/>
            <person name="Pereto J."/>
            <person name="Porcar M."/>
        </authorList>
    </citation>
    <scope>NUCLEOTIDE SEQUENCE [LARGE SCALE GENOMIC DNA]</scope>
    <source>
        <strain evidence="2 3">4D.3</strain>
    </source>
</reference>
<evidence type="ECO:0000313" key="3">
    <source>
        <dbReference type="Proteomes" id="UP001651050"/>
    </source>
</evidence>
<dbReference type="EMBL" id="JALQCY010000002">
    <property type="protein sequence ID" value="MCK9793293.1"/>
    <property type="molecule type" value="Genomic_DNA"/>
</dbReference>
<keyword evidence="3" id="KW-1185">Reference proteome</keyword>
<name>A0ABT0J1C0_9MICO</name>